<accession>A0A6J7LP35</accession>
<name>A0A6J7LP35_9ZZZZ</name>
<dbReference type="Gene3D" id="3.40.50.720">
    <property type="entry name" value="NAD(P)-binding Rossmann-like Domain"/>
    <property type="match status" value="1"/>
</dbReference>
<protein>
    <submittedName>
        <fullName evidence="7">Unannotated protein</fullName>
    </submittedName>
</protein>
<keyword evidence="2" id="KW-0560">Oxidoreductase</keyword>
<dbReference type="InterPro" id="IPR020904">
    <property type="entry name" value="Sc_DH/Rdtase_CS"/>
</dbReference>
<dbReference type="EMBL" id="CAESGF010000037">
    <property type="protein sequence ID" value="CAB4365599.1"/>
    <property type="molecule type" value="Genomic_DNA"/>
</dbReference>
<reference evidence="7" key="1">
    <citation type="submission" date="2020-05" db="EMBL/GenBank/DDBJ databases">
        <authorList>
            <person name="Chiriac C."/>
            <person name="Salcher M."/>
            <person name="Ghai R."/>
            <person name="Kavagutti S V."/>
        </authorList>
    </citation>
    <scope>NUCLEOTIDE SEQUENCE</scope>
</reference>
<dbReference type="FunFam" id="3.40.50.720:FF:000084">
    <property type="entry name" value="Short-chain dehydrogenase reductase"/>
    <property type="match status" value="1"/>
</dbReference>
<organism evidence="7">
    <name type="scientific">freshwater metagenome</name>
    <dbReference type="NCBI Taxonomy" id="449393"/>
    <lineage>
        <taxon>unclassified sequences</taxon>
        <taxon>metagenomes</taxon>
        <taxon>ecological metagenomes</taxon>
    </lineage>
</organism>
<evidence type="ECO:0000313" key="7">
    <source>
        <dbReference type="EMBL" id="CAB4969957.1"/>
    </source>
</evidence>
<comment type="similarity">
    <text evidence="1">Belongs to the short-chain dehydrogenases/reductases (SDR) family.</text>
</comment>
<dbReference type="EMBL" id="CAFBOL010000001">
    <property type="protein sequence ID" value="CAB4969957.1"/>
    <property type="molecule type" value="Genomic_DNA"/>
</dbReference>
<evidence type="ECO:0000313" key="5">
    <source>
        <dbReference type="EMBL" id="CAB4821303.1"/>
    </source>
</evidence>
<evidence type="ECO:0000256" key="1">
    <source>
        <dbReference type="ARBA" id="ARBA00006484"/>
    </source>
</evidence>
<dbReference type="EMBL" id="CAEZYF010000041">
    <property type="protein sequence ID" value="CAB4750315.1"/>
    <property type="molecule type" value="Genomic_DNA"/>
</dbReference>
<evidence type="ECO:0000256" key="2">
    <source>
        <dbReference type="ARBA" id="ARBA00023002"/>
    </source>
</evidence>
<dbReference type="InterPro" id="IPR002347">
    <property type="entry name" value="SDR_fam"/>
</dbReference>
<dbReference type="PROSITE" id="PS00061">
    <property type="entry name" value="ADH_SHORT"/>
    <property type="match status" value="1"/>
</dbReference>
<dbReference type="SUPFAM" id="SSF51735">
    <property type="entry name" value="NAD(P)-binding Rossmann-fold domains"/>
    <property type="match status" value="1"/>
</dbReference>
<sequence length="254" mass="26384">MAAELNGKIALVTGGGQGLGRAVALELARRGADVVISGRTESKLIAVAAEIEAIGAKVATVTGDVAVRSDVERMIAAAVEHFGGLDILVNNAQAMGGQKKLLDLDDEALETYFGSGARGSLYCMQAAHPVLAARGGGCIINFGSSTAITGDPTFGAYVMTKEAIRGLSRVAAREWGRDNIRVNVICPAALTKSAETFRDNHPEAYGAMLKTVPLRRMGDESADIAGAVASLCGDDWSYLTGATLMLDGGRLLFP</sequence>
<evidence type="ECO:0000313" key="4">
    <source>
        <dbReference type="EMBL" id="CAB4750315.1"/>
    </source>
</evidence>
<evidence type="ECO:0000313" key="6">
    <source>
        <dbReference type="EMBL" id="CAB4848952.1"/>
    </source>
</evidence>
<evidence type="ECO:0000313" key="3">
    <source>
        <dbReference type="EMBL" id="CAB4365599.1"/>
    </source>
</evidence>
<dbReference type="PANTHER" id="PTHR24321:SF15">
    <property type="entry name" value="OXIDOREDUCTASE UCPA"/>
    <property type="match status" value="1"/>
</dbReference>
<proteinExistence type="inferred from homology"/>
<dbReference type="CDD" id="cd05233">
    <property type="entry name" value="SDR_c"/>
    <property type="match status" value="1"/>
</dbReference>
<dbReference type="EMBL" id="CAFBIY010000032">
    <property type="protein sequence ID" value="CAB4848952.1"/>
    <property type="molecule type" value="Genomic_DNA"/>
</dbReference>
<dbReference type="PRINTS" id="PR00081">
    <property type="entry name" value="GDHRDH"/>
</dbReference>
<dbReference type="InterPro" id="IPR036291">
    <property type="entry name" value="NAD(P)-bd_dom_sf"/>
</dbReference>
<dbReference type="EMBL" id="CAFAAV010000099">
    <property type="protein sequence ID" value="CAB4821303.1"/>
    <property type="molecule type" value="Genomic_DNA"/>
</dbReference>
<gene>
    <name evidence="4" type="ORF">UFOPK2656_03503</name>
    <name evidence="5" type="ORF">UFOPK3099_01399</name>
    <name evidence="6" type="ORF">UFOPK3267_00825</name>
    <name evidence="7" type="ORF">UFOPK3931_00014</name>
    <name evidence="3" type="ORF">UFOPK4189_03341</name>
</gene>
<dbReference type="Pfam" id="PF13561">
    <property type="entry name" value="adh_short_C2"/>
    <property type="match status" value="1"/>
</dbReference>
<dbReference type="GO" id="GO:0016491">
    <property type="term" value="F:oxidoreductase activity"/>
    <property type="evidence" value="ECO:0007669"/>
    <property type="project" value="UniProtKB-KW"/>
</dbReference>
<dbReference type="AlphaFoldDB" id="A0A6J7LP35"/>
<dbReference type="PANTHER" id="PTHR24321">
    <property type="entry name" value="DEHYDROGENASES, SHORT CHAIN"/>
    <property type="match status" value="1"/>
</dbReference>
<dbReference type="PRINTS" id="PR00080">
    <property type="entry name" value="SDRFAMILY"/>
</dbReference>